<sequence length="1084" mass="117816">MIKRKYCKIYSILMLAVISVCSLILGFVLLGNAGSVSAEGPVFDDEVTFREDYGVGYTLTVPAAYFTADGESLPASAVLTYEGETVATLSAEEASFRYKLEETGDYALTYFCDYKGETYTQSFLFTVSDRPYFENSLNAVYPIGSDLPLTATAVWKGERKQATAKVNGEDIADAYYHAASAGTVTVTFSAQFNGQTYEETTNVTIKVGDPSDLFIGVSGITSIEPNVDGADIFRDGNGVQLMAGAPGSVARYSNVIDLNSLDQKTNLISFIPLSGDGYTPITEVLIRLVDVHDASKSVYWRFYSVSWDTGGCTSYAGFNYDGRVMGRFNEAGDRFGEVRTDWMAQIPNATFNVNETDKTNLMWFAAQTDYKNRAFYVTTELPAGQDPWLLLDADDSEQVGVGKEWKGFTTGEVWLEIEVSGSGNTGVLVKEVAGQSLSGTEIVDTTAPYVLTDYIDDANMPVGTVNQAYPIPQALRVLDAVEGELDPASVEISLAKINGILAEDCSDLIENGAFVPQSAGRYRIGYTVTDTAGNRSVRYIFAEISDEAAEITVSCSLPETAFVGETLNLPDVTVTGMTTLTTRTVSYSFNGTPLSVGAGSDYTFTEEGTLSLYYEFVDYVNNSRSATLETKVTISPDPVITVRGVPYTAISGRDLYLPDFTAYDYNYPSTDARFEPVKSLTVNGKAVDTEERIYSVTEKEGQTLEVVFAAGNAKVVKEIQVISPTYVSDYFLAESSSEVTKINAENYTGFRFNGDLTLKTANAVVVDNYAGFVNSFNLNAASGTLDVVMTDYLRPYKSIFFRIDLATRTLTINGTGTEYSLPSGTTELRYRDIGGLLSDYGVISSWTDGTAFDGFERGLAVIEWKASVSGENVLELYELGMTRLITKYENGRPQPFEDNGVPSIVLSASIYDQSPSLGQSLFIPAAEGYQALSGSCDVKVTVYNAAGDAVIENALANTDYYYTIDSYGVWLIEYCVTYADGAIDMRSMPITVSSSVPPVVQISGEIPETAEAGSEFTLPQASVTGVGETDVYYSLTTPGGKVMVYECGDKITFSETGNYRLTLMASDDWNYTVNHFTIEVSQEG</sequence>
<evidence type="ECO:0008006" key="3">
    <source>
        <dbReference type="Google" id="ProtNLM"/>
    </source>
</evidence>
<name>A0A9D1Z9J0_9FIRM</name>
<protein>
    <recommendedName>
        <fullName evidence="3">DUF5011 domain-containing protein</fullName>
    </recommendedName>
</protein>
<accession>A0A9D1Z9J0</accession>
<reference evidence="1" key="2">
    <citation type="submission" date="2021-04" db="EMBL/GenBank/DDBJ databases">
        <authorList>
            <person name="Gilroy R."/>
        </authorList>
    </citation>
    <scope>NUCLEOTIDE SEQUENCE</scope>
    <source>
        <strain evidence="1">CHK199-9574</strain>
    </source>
</reference>
<evidence type="ECO:0000313" key="2">
    <source>
        <dbReference type="Proteomes" id="UP000824135"/>
    </source>
</evidence>
<evidence type="ECO:0000313" key="1">
    <source>
        <dbReference type="EMBL" id="HIY78522.1"/>
    </source>
</evidence>
<dbReference type="EMBL" id="DXCO01000037">
    <property type="protein sequence ID" value="HIY78522.1"/>
    <property type="molecule type" value="Genomic_DNA"/>
</dbReference>
<dbReference type="Proteomes" id="UP000824135">
    <property type="component" value="Unassembled WGS sequence"/>
</dbReference>
<gene>
    <name evidence="1" type="ORF">H9728_05710</name>
</gene>
<organism evidence="1 2">
    <name type="scientific">Candidatus Borkfalkia excrementavium</name>
    <dbReference type="NCBI Taxonomy" id="2838505"/>
    <lineage>
        <taxon>Bacteria</taxon>
        <taxon>Bacillati</taxon>
        <taxon>Bacillota</taxon>
        <taxon>Clostridia</taxon>
        <taxon>Christensenellales</taxon>
        <taxon>Christensenellaceae</taxon>
        <taxon>Candidatus Borkfalkia</taxon>
    </lineage>
</organism>
<reference evidence="1" key="1">
    <citation type="journal article" date="2021" name="PeerJ">
        <title>Extensive microbial diversity within the chicken gut microbiome revealed by metagenomics and culture.</title>
        <authorList>
            <person name="Gilroy R."/>
            <person name="Ravi A."/>
            <person name="Getino M."/>
            <person name="Pursley I."/>
            <person name="Horton D.L."/>
            <person name="Alikhan N.F."/>
            <person name="Baker D."/>
            <person name="Gharbi K."/>
            <person name="Hall N."/>
            <person name="Watson M."/>
            <person name="Adriaenssens E.M."/>
            <person name="Foster-Nyarko E."/>
            <person name="Jarju S."/>
            <person name="Secka A."/>
            <person name="Antonio M."/>
            <person name="Oren A."/>
            <person name="Chaudhuri R.R."/>
            <person name="La Ragione R."/>
            <person name="Hildebrand F."/>
            <person name="Pallen M.J."/>
        </authorList>
    </citation>
    <scope>NUCLEOTIDE SEQUENCE</scope>
    <source>
        <strain evidence="1">CHK199-9574</strain>
    </source>
</reference>
<dbReference type="AlphaFoldDB" id="A0A9D1Z9J0"/>
<comment type="caution">
    <text evidence="1">The sequence shown here is derived from an EMBL/GenBank/DDBJ whole genome shotgun (WGS) entry which is preliminary data.</text>
</comment>
<proteinExistence type="predicted"/>